<dbReference type="Proteomes" id="UP000075430">
    <property type="component" value="Unassembled WGS sequence"/>
</dbReference>
<dbReference type="SMART" id="SM00332">
    <property type="entry name" value="PP2Cc"/>
    <property type="match status" value="1"/>
</dbReference>
<dbReference type="PROSITE" id="PS51746">
    <property type="entry name" value="PPM_2"/>
    <property type="match status" value="1"/>
</dbReference>
<dbReference type="Pfam" id="PF07228">
    <property type="entry name" value="SpoIIE"/>
    <property type="match status" value="1"/>
</dbReference>
<dbReference type="OrthoDB" id="1090916at2"/>
<dbReference type="AlphaFoldDB" id="A0A150FE41"/>
<dbReference type="InterPro" id="IPR001932">
    <property type="entry name" value="PPM-type_phosphatase-like_dom"/>
</dbReference>
<evidence type="ECO:0000259" key="1">
    <source>
        <dbReference type="PROSITE" id="PS51746"/>
    </source>
</evidence>
<name>A0A150FE41_9BACI</name>
<dbReference type="InterPro" id="IPR039248">
    <property type="entry name" value="Ptase_RsbX"/>
</dbReference>
<keyword evidence="3" id="KW-1185">Reference proteome</keyword>
<protein>
    <submittedName>
        <fullName evidence="2">Phosphoserine phosphatase</fullName>
    </submittedName>
</protein>
<dbReference type="PANTHER" id="PTHR35801">
    <property type="entry name" value="PHOSPHOSERINE PHOSPHATASE RSBX"/>
    <property type="match status" value="1"/>
</dbReference>
<dbReference type="InterPro" id="IPR036457">
    <property type="entry name" value="PPM-type-like_dom_sf"/>
</dbReference>
<organism evidence="2 3">
    <name type="scientific">Bacillus nakamurai</name>
    <dbReference type="NCBI Taxonomy" id="1793963"/>
    <lineage>
        <taxon>Bacteria</taxon>
        <taxon>Bacillati</taxon>
        <taxon>Bacillota</taxon>
        <taxon>Bacilli</taxon>
        <taxon>Bacillales</taxon>
        <taxon>Bacillaceae</taxon>
        <taxon>Bacillus</taxon>
    </lineage>
</organism>
<gene>
    <name evidence="2" type="ORF">AXI58_07110</name>
</gene>
<dbReference type="Gene3D" id="3.60.40.10">
    <property type="entry name" value="PPM-type phosphatase domain"/>
    <property type="match status" value="1"/>
</dbReference>
<dbReference type="STRING" id="1793963.AXI58_07110"/>
<dbReference type="RefSeq" id="WP_061520138.1">
    <property type="nucleotide sequence ID" value="NZ_JAJJBV010000016.1"/>
</dbReference>
<dbReference type="SUPFAM" id="SSF81606">
    <property type="entry name" value="PP2C-like"/>
    <property type="match status" value="1"/>
</dbReference>
<dbReference type="PANTHER" id="PTHR35801:SF1">
    <property type="entry name" value="PHOSPHOSERINE PHOSPHATASE RSBX"/>
    <property type="match status" value="1"/>
</dbReference>
<sequence length="200" mass="22256">MIQVEENEHVQTLVYQLNKEGKSVCGDSFFMKANEEELVCAVADGLGSGSLANESSSAIKDIVETYADEDVESIIERCNQAMRNKRGATASILKINFIKRQLAYCSIGNVRFFLQSPSGDSFHPLPISGYLSGKPQRYKTHTSSYEKGAKFIIHTDGLDVPNIRSYLKQGQSIDEISNSLHMYTTSRKDDLTYILGQLLS</sequence>
<accession>A0A150FE41</accession>
<proteinExistence type="predicted"/>
<evidence type="ECO:0000313" key="3">
    <source>
        <dbReference type="Proteomes" id="UP000075430"/>
    </source>
</evidence>
<evidence type="ECO:0000313" key="2">
    <source>
        <dbReference type="EMBL" id="KXZ22967.1"/>
    </source>
</evidence>
<feature type="domain" description="PPM-type phosphatase" evidence="1">
    <location>
        <begin position="11"/>
        <end position="198"/>
    </location>
</feature>
<dbReference type="EMBL" id="LSBA01000003">
    <property type="protein sequence ID" value="KXZ22967.1"/>
    <property type="molecule type" value="Genomic_DNA"/>
</dbReference>
<comment type="caution">
    <text evidence="2">The sequence shown here is derived from an EMBL/GenBank/DDBJ whole genome shotgun (WGS) entry which is preliminary data.</text>
</comment>
<dbReference type="SMART" id="SM00331">
    <property type="entry name" value="PP2C_SIG"/>
    <property type="match status" value="1"/>
</dbReference>
<reference evidence="3" key="1">
    <citation type="submission" date="2016-02" db="EMBL/GenBank/DDBJ databases">
        <authorList>
            <person name="Dunlap C."/>
        </authorList>
    </citation>
    <scope>NUCLEOTIDE SEQUENCE [LARGE SCALE GENOMIC DNA]</scope>
    <source>
        <strain evidence="3">NRRL B-41092</strain>
    </source>
</reference>